<feature type="short sequence motif" description="'KMSKS' region" evidence="9">
    <location>
        <begin position="612"/>
        <end position="616"/>
    </location>
</feature>
<feature type="domain" description="Aminoacyl-tRNA synthetase class Ia" evidence="11">
    <location>
        <begin position="417"/>
        <end position="574"/>
    </location>
</feature>
<accession>U5QQF6</accession>
<dbReference type="InterPro" id="IPR001412">
    <property type="entry name" value="aa-tRNA-synth_I_CS"/>
</dbReference>
<dbReference type="STRING" id="1183438.GKIL_3669"/>
<protein>
    <recommendedName>
        <fullName evidence="9">Leucine--tRNA ligase</fullName>
        <ecNumber evidence="9">6.1.1.4</ecNumber>
    </recommendedName>
    <alternativeName>
        <fullName evidence="9">Leucyl-tRNA synthetase</fullName>
        <shortName evidence="9">LeuRS</shortName>
    </alternativeName>
</protein>
<dbReference type="EC" id="6.1.1.4" evidence="9"/>
<feature type="domain" description="Methionyl/Leucyl tRNA synthetase" evidence="13">
    <location>
        <begin position="37"/>
        <end position="170"/>
    </location>
</feature>
<organism evidence="15 16">
    <name type="scientific">Gloeobacter kilaueensis (strain ATCC BAA-2537 / CCAP 1431/1 / ULC 316 / JS1)</name>
    <dbReference type="NCBI Taxonomy" id="1183438"/>
    <lineage>
        <taxon>Bacteria</taxon>
        <taxon>Bacillati</taxon>
        <taxon>Cyanobacteriota</taxon>
        <taxon>Cyanophyceae</taxon>
        <taxon>Gloeobacterales</taxon>
        <taxon>Gloeobacteraceae</taxon>
        <taxon>Gloeobacter</taxon>
    </lineage>
</organism>
<dbReference type="HOGENOM" id="CLU_004427_0_0_3"/>
<evidence type="ECO:0000256" key="6">
    <source>
        <dbReference type="ARBA" id="ARBA00022917"/>
    </source>
</evidence>
<dbReference type="InterPro" id="IPR009008">
    <property type="entry name" value="Val/Leu/Ile-tRNA-synth_edit"/>
</dbReference>
<dbReference type="PRINTS" id="PR00985">
    <property type="entry name" value="TRNASYNTHLEU"/>
</dbReference>
<comment type="similarity">
    <text evidence="1 9 10">Belongs to the class-I aminoacyl-tRNA synthetase family.</text>
</comment>
<evidence type="ECO:0000313" key="16">
    <source>
        <dbReference type="Proteomes" id="UP000017396"/>
    </source>
</evidence>
<dbReference type="Pfam" id="PF08264">
    <property type="entry name" value="Anticodon_1"/>
    <property type="match status" value="1"/>
</dbReference>
<evidence type="ECO:0000256" key="9">
    <source>
        <dbReference type="HAMAP-Rule" id="MF_00049"/>
    </source>
</evidence>
<keyword evidence="7 9" id="KW-0030">Aminoacyl-tRNA synthetase</keyword>
<dbReference type="FunFam" id="3.40.50.620:FF:000100">
    <property type="entry name" value="probable leucine--tRNA ligase, mitochondrial"/>
    <property type="match status" value="1"/>
</dbReference>
<dbReference type="InterPro" id="IPR002302">
    <property type="entry name" value="Leu-tRNA-ligase"/>
</dbReference>
<dbReference type="KEGG" id="glj:GKIL_3669"/>
<comment type="catalytic activity">
    <reaction evidence="8 9">
        <text>tRNA(Leu) + L-leucine + ATP = L-leucyl-tRNA(Leu) + AMP + diphosphate</text>
        <dbReference type="Rhea" id="RHEA:11688"/>
        <dbReference type="Rhea" id="RHEA-COMP:9613"/>
        <dbReference type="Rhea" id="RHEA-COMP:9622"/>
        <dbReference type="ChEBI" id="CHEBI:30616"/>
        <dbReference type="ChEBI" id="CHEBI:33019"/>
        <dbReference type="ChEBI" id="CHEBI:57427"/>
        <dbReference type="ChEBI" id="CHEBI:78442"/>
        <dbReference type="ChEBI" id="CHEBI:78494"/>
        <dbReference type="ChEBI" id="CHEBI:456215"/>
        <dbReference type="EC" id="6.1.1.4"/>
    </reaction>
</comment>
<dbReference type="SUPFAM" id="SSF50677">
    <property type="entry name" value="ValRS/IleRS/LeuRS editing domain"/>
    <property type="match status" value="1"/>
</dbReference>
<dbReference type="Pfam" id="PF00133">
    <property type="entry name" value="tRNA-synt_1"/>
    <property type="match status" value="2"/>
</dbReference>
<dbReference type="OrthoDB" id="9810365at2"/>
<keyword evidence="16" id="KW-1185">Reference proteome</keyword>
<dbReference type="EMBL" id="CP003587">
    <property type="protein sequence ID" value="AGY59915.1"/>
    <property type="molecule type" value="Genomic_DNA"/>
</dbReference>
<keyword evidence="5 9" id="KW-0067">ATP-binding</keyword>
<dbReference type="InterPro" id="IPR013155">
    <property type="entry name" value="M/V/L/I-tRNA-synth_anticd-bd"/>
</dbReference>
<evidence type="ECO:0000259" key="11">
    <source>
        <dbReference type="Pfam" id="PF00133"/>
    </source>
</evidence>
<dbReference type="HAMAP" id="MF_00049_B">
    <property type="entry name" value="Leu_tRNA_synth_B"/>
    <property type="match status" value="1"/>
</dbReference>
<name>U5QQF6_GLOK1</name>
<dbReference type="GO" id="GO:0004823">
    <property type="term" value="F:leucine-tRNA ligase activity"/>
    <property type="evidence" value="ECO:0007669"/>
    <property type="project" value="UniProtKB-UniRule"/>
</dbReference>
<dbReference type="GO" id="GO:0005829">
    <property type="term" value="C:cytosol"/>
    <property type="evidence" value="ECO:0007669"/>
    <property type="project" value="TreeGrafter"/>
</dbReference>
<dbReference type="InterPro" id="IPR014729">
    <property type="entry name" value="Rossmann-like_a/b/a_fold"/>
</dbReference>
<dbReference type="CDD" id="cd07958">
    <property type="entry name" value="Anticodon_Ia_Leu_BEm"/>
    <property type="match status" value="1"/>
</dbReference>
<evidence type="ECO:0000256" key="10">
    <source>
        <dbReference type="RuleBase" id="RU363035"/>
    </source>
</evidence>
<dbReference type="eggNOG" id="COG0495">
    <property type="taxonomic scope" value="Bacteria"/>
</dbReference>
<evidence type="ECO:0000256" key="3">
    <source>
        <dbReference type="ARBA" id="ARBA00022598"/>
    </source>
</evidence>
<evidence type="ECO:0000256" key="1">
    <source>
        <dbReference type="ARBA" id="ARBA00005594"/>
    </source>
</evidence>
<evidence type="ECO:0000259" key="13">
    <source>
        <dbReference type="Pfam" id="PF09334"/>
    </source>
</evidence>
<dbReference type="CDD" id="cd00812">
    <property type="entry name" value="LeuRS_core"/>
    <property type="match status" value="1"/>
</dbReference>
<dbReference type="PANTHER" id="PTHR43740">
    <property type="entry name" value="LEUCYL-TRNA SYNTHETASE"/>
    <property type="match status" value="1"/>
</dbReference>
<dbReference type="Gene3D" id="3.90.740.10">
    <property type="entry name" value="Valyl/Leucyl/Isoleucyl-tRNA synthetase, editing domain"/>
    <property type="match status" value="1"/>
</dbReference>
<feature type="short sequence motif" description="'HIGH' region" evidence="9">
    <location>
        <begin position="39"/>
        <end position="49"/>
    </location>
</feature>
<keyword evidence="3 9" id="KW-0436">Ligase</keyword>
<evidence type="ECO:0000256" key="5">
    <source>
        <dbReference type="ARBA" id="ARBA00022840"/>
    </source>
</evidence>
<reference evidence="15 16" key="1">
    <citation type="journal article" date="2013" name="PLoS ONE">
        <title>Cultivation and Complete Genome Sequencing of Gloeobacter kilaueensis sp. nov., from a Lava Cave in Kilauea Caldera, Hawai'i.</title>
        <authorList>
            <person name="Saw J.H."/>
            <person name="Schatz M."/>
            <person name="Brown M.V."/>
            <person name="Kunkel D.D."/>
            <person name="Foster J.S."/>
            <person name="Shick H."/>
            <person name="Christensen S."/>
            <person name="Hou S."/>
            <person name="Wan X."/>
            <person name="Donachie S.P."/>
        </authorList>
    </citation>
    <scope>NUCLEOTIDE SEQUENCE [LARGE SCALE GENOMIC DNA]</scope>
    <source>
        <strain evidence="16">JS</strain>
    </source>
</reference>
<evidence type="ECO:0000256" key="7">
    <source>
        <dbReference type="ARBA" id="ARBA00023146"/>
    </source>
</evidence>
<keyword evidence="2 9" id="KW-0963">Cytoplasm</keyword>
<keyword evidence="4 9" id="KW-0547">Nucleotide-binding</keyword>
<dbReference type="PATRIC" id="fig|1183438.3.peg.3605"/>
<dbReference type="InterPro" id="IPR015413">
    <property type="entry name" value="Methionyl/Leucyl_tRNA_Synth"/>
</dbReference>
<dbReference type="PANTHER" id="PTHR43740:SF2">
    <property type="entry name" value="LEUCINE--TRNA LIGASE, MITOCHONDRIAL"/>
    <property type="match status" value="1"/>
</dbReference>
<evidence type="ECO:0000256" key="2">
    <source>
        <dbReference type="ARBA" id="ARBA00022490"/>
    </source>
</evidence>
<feature type="binding site" evidence="9">
    <location>
        <position position="615"/>
    </location>
    <ligand>
        <name>ATP</name>
        <dbReference type="ChEBI" id="CHEBI:30616"/>
    </ligand>
</feature>
<dbReference type="GO" id="GO:0006429">
    <property type="term" value="P:leucyl-tRNA aminoacylation"/>
    <property type="evidence" value="ECO:0007669"/>
    <property type="project" value="UniProtKB-UniRule"/>
</dbReference>
<dbReference type="Gene3D" id="3.40.50.620">
    <property type="entry name" value="HUPs"/>
    <property type="match status" value="2"/>
</dbReference>
<gene>
    <name evidence="9 15" type="primary">leuS</name>
    <name evidence="15" type="ORF">GKIL_3669</name>
</gene>
<dbReference type="NCBIfam" id="TIGR00396">
    <property type="entry name" value="leuS_bact"/>
    <property type="match status" value="1"/>
</dbReference>
<proteinExistence type="inferred from homology"/>
<feature type="domain" description="Leucyl-tRNA synthetase editing" evidence="14">
    <location>
        <begin position="219"/>
        <end position="403"/>
    </location>
</feature>
<dbReference type="GO" id="GO:0002161">
    <property type="term" value="F:aminoacyl-tRNA deacylase activity"/>
    <property type="evidence" value="ECO:0007669"/>
    <property type="project" value="InterPro"/>
</dbReference>
<dbReference type="SUPFAM" id="SSF47323">
    <property type="entry name" value="Anticodon-binding domain of a subclass of class I aminoacyl-tRNA synthetases"/>
    <property type="match status" value="1"/>
</dbReference>
<evidence type="ECO:0000259" key="14">
    <source>
        <dbReference type="Pfam" id="PF13603"/>
    </source>
</evidence>
<dbReference type="FunFam" id="1.10.730.10:FF:000011">
    <property type="entry name" value="Leucine--tRNA ligase chloroplastic/mitochondrial"/>
    <property type="match status" value="1"/>
</dbReference>
<sequence>MEMRYNPGAIEPKWQKHWEAMPPLAMDGRPKFYALSMFPYPSGALHMGHVRNYSITDVISRYKRMRGFNVLHPIGWDAFGLPAENAAIKRGVHPAEWTYQNIAHMKSQLHRLGFAYAWEREVATCSPDYYRWTQKLFLEFFAAGLAYRKDGIVNWDPVDQTVLANEQVDAEGRSWRSGALVEKRPLEQWYLRITDYAEELLADLARLDEWPERVRVMQENWIGKSVGAELIFPIVGESAHVHVFTTRPDTVYGVTYIVLAPEHPLVEQIATAEQLAAVGEFVAKVQSESEIERTSEERPKQGVWTGASAINSFTGEAIPIWIADYVLYEYGTGAVMGVPGHDERDFVFAHRYGLPVRLVVQNPQKTLSEPLSAAYVDAGSLVNSGPFDGLDSPAAKIKIVAYAESQGWGKGRVQYRLRDWLISRQRYWGCPIPVVYCPDCGIVPVPEADLPVRLPEDVEFLGRGPSPLARLESWLHVPCPSCGAPARRETDTMDTFIDSSWYFLRFADARDSEQPFSKAAADYWLPVDQYVGGIEHAILHLLYSRFFTKVLRDRGMLSFDEPFKRLLTQGMVQALSYQNPTTGEYIPVADVANPANPVDPRTGEALKVGFATMSKSKGNGVAPESVVEQFGADTARMFVLFKAPPEKELEWSDADVEGQFRFLNRVWRLVYEFVSGEKTAKEASAEQERSLRREIHRAIQAVSEDIEQYKFNTAIAALMKLSNALGDYPASGSPVYKEGVYALVKLLAPFAPHISAELWQNLGDGDVHAADWPSLDESALAEDTITLVIQVNGKKRDDILVPADATAEQLEAYARTSEAVQRHIDGKQIKKVIVVPKRLINLVVG</sequence>
<dbReference type="Gene3D" id="1.10.730.10">
    <property type="entry name" value="Isoleucyl-tRNA Synthetase, Domain 1"/>
    <property type="match status" value="1"/>
</dbReference>
<dbReference type="InterPro" id="IPR002300">
    <property type="entry name" value="aa-tRNA-synth_Ia"/>
</dbReference>
<dbReference type="Pfam" id="PF13603">
    <property type="entry name" value="tRNA-synt_1_2"/>
    <property type="match status" value="1"/>
</dbReference>
<dbReference type="Pfam" id="PF09334">
    <property type="entry name" value="tRNA-synt_1g"/>
    <property type="match status" value="1"/>
</dbReference>
<keyword evidence="6 9" id="KW-0648">Protein biosynthesis</keyword>
<dbReference type="FunFam" id="3.40.50.620:FF:000003">
    <property type="entry name" value="Leucine--tRNA ligase"/>
    <property type="match status" value="1"/>
</dbReference>
<feature type="domain" description="Aminoacyl-tRNA synthetase class Ia" evidence="11">
    <location>
        <begin position="613"/>
        <end position="652"/>
    </location>
</feature>
<dbReference type="RefSeq" id="WP_023175231.1">
    <property type="nucleotide sequence ID" value="NC_022600.1"/>
</dbReference>
<evidence type="ECO:0000313" key="15">
    <source>
        <dbReference type="EMBL" id="AGY59915.1"/>
    </source>
</evidence>
<dbReference type="InterPro" id="IPR025709">
    <property type="entry name" value="Leu_tRNA-synth_edit"/>
</dbReference>
<dbReference type="InterPro" id="IPR009080">
    <property type="entry name" value="tRNAsynth_Ia_anticodon-bd"/>
</dbReference>
<dbReference type="Proteomes" id="UP000017396">
    <property type="component" value="Chromosome"/>
</dbReference>
<dbReference type="AlphaFoldDB" id="U5QQF6"/>
<evidence type="ECO:0000259" key="12">
    <source>
        <dbReference type="Pfam" id="PF08264"/>
    </source>
</evidence>
<dbReference type="SUPFAM" id="SSF52374">
    <property type="entry name" value="Nucleotidylyl transferase"/>
    <property type="match status" value="1"/>
</dbReference>
<dbReference type="PROSITE" id="PS00178">
    <property type="entry name" value="AA_TRNA_LIGASE_I"/>
    <property type="match status" value="1"/>
</dbReference>
<comment type="subcellular location">
    <subcellularLocation>
        <location evidence="9">Cytoplasm</location>
    </subcellularLocation>
</comment>
<feature type="domain" description="Methionyl/Valyl/Leucyl/Isoleucyl-tRNA synthetase anticodon-binding" evidence="12">
    <location>
        <begin position="689"/>
        <end position="807"/>
    </location>
</feature>
<evidence type="ECO:0000256" key="4">
    <source>
        <dbReference type="ARBA" id="ARBA00022741"/>
    </source>
</evidence>
<dbReference type="GO" id="GO:0005524">
    <property type="term" value="F:ATP binding"/>
    <property type="evidence" value="ECO:0007669"/>
    <property type="project" value="UniProtKB-UniRule"/>
</dbReference>
<evidence type="ECO:0000256" key="8">
    <source>
        <dbReference type="ARBA" id="ARBA00047469"/>
    </source>
</evidence>